<evidence type="ECO:0000313" key="5">
    <source>
        <dbReference type="RefSeq" id="XP_005097584.1"/>
    </source>
</evidence>
<feature type="compositionally biased region" description="Acidic residues" evidence="1">
    <location>
        <begin position="2002"/>
        <end position="2027"/>
    </location>
</feature>
<feature type="compositionally biased region" description="Basic and acidic residues" evidence="1">
    <location>
        <begin position="24"/>
        <end position="35"/>
    </location>
</feature>
<dbReference type="InterPro" id="IPR039844">
    <property type="entry name" value="URB1"/>
</dbReference>
<dbReference type="PANTHER" id="PTHR13500">
    <property type="entry name" value="NUCLEOLAR PRERIBOSOMAL-ASSOCIATED PROTEIN 1"/>
    <property type="match status" value="1"/>
</dbReference>
<feature type="compositionally biased region" description="Polar residues" evidence="1">
    <location>
        <begin position="1961"/>
        <end position="1985"/>
    </location>
</feature>
<dbReference type="InterPro" id="IPR032436">
    <property type="entry name" value="URB1_C"/>
</dbReference>
<feature type="domain" description="URB1 C-terminal" evidence="3">
    <location>
        <begin position="1738"/>
        <end position="1927"/>
    </location>
</feature>
<sequence>MEENKHVRDRKRKKSSEVPVPNETEDKKKPRHSDETETPTVITEIEFKFLLRDSQTTAEGLEKFVASADAYADGACSHDIVAGYCRSSPMCAELFSLIDSASETPAKPSEHSQVFLCLERILTRIRNDLTKHSSLGETIVQKILAGHLGQVYRCLRDQNKSKTIKCALQLLIAMAMLSDKAKKTLQMRLNFEHQSFPPLFKRRNRKDPQDVRSCMVLLTLAFVLDSDSSSTDTLVQQRKFLQMTIGGLNYDSRDMVIDVLETLLDKVVKCPTVTKTAKVKLFSEHILRHLCDLFSWKGPKAWVAGGKKRLQAEQDAAEMEDDEGDDTTEDRELIAEVAHSFLVELCCSRKDGISFYDKTVGTGKRNLNQLLSHFLDALVKQLDNSHVADLVVRISQACPDQVSRVMAHLAPSLLPRWSGKWELHMDFVVSLYSGLPDMSSVINDVNADTVDRSITLAVASVFCLPTAKVASVITQGVKHEDERVRHKVLQLLRVFCTKCVAALGVLSSQGGQGNGATRTKGEEMTESFVAVVLKTLPPPEVLLGCVDKLFTSLTKQEDAEPTAEPGVDANQQAARLLQVLILYQRLSPAVLLDRPRNLTRIIELVTKLPILPQSGAVDGGEEGNLTEDTGSSPQLCLLKLLSDTDMKKVALGREGLLEKLILSATSTKQHRSLTTQLISKILQSVEVLKGHEKELRVWMTTAFSEDDSDDDDDNAGSDVASSTSNVTFLAHCLSSLINNPSPYMDRVVAELQDGEDVVAGRVVASQEDIAEILRPEVQEEVERCLREGRVNVGNTGPQLPDLLPFPPLVLVALDNLQYNKTADESMRRYVSQVLVKLVHCQTWPHDFCTIVGKSSAELCSGVREYLKFWLQRPEMQKNREESVVSSPMPKKLFPHIEQCATLMDKFSSALMTTHFNVSLTSQDVSALSDACHDHIASLAADDRLTALGQTLMYMHQLFVSERQGCVELMQAYCTLAEALYKSIATLPQEHETASQSEKGESLSSTDSRAPRDGEVGQQVCAAGQILLHPVLGTAFLNEVVRKSPGKGKEGSPSAPTSELCCVLSQFLGRVFVQSKNISCDVIPEVYDKYLMEVVRICRQGFASVPTSAQSTILEILKVIGSDMGSPSCSQAFWLMCECEVTQLLTTAGGKSEAGPKKSSPLSPLGRVFVGLLSVWMDHLAGPGRLSESVLFQCDQSPNNGGAVLNGNFQSQRDVRKFRQFFALHGKNCNFDVAKFSVVFQLLNRCQDKELEEVSLRLLQTVPECIETCTDAFLRSFQRVHLLNGTRQKMLAILIQSRPDVCDWCSKLVAEKGKTVSSQNLWWLASSCLQAPGDFLSEAENTGMLRALESVVTGNVERVLLAADPEALTCVNLLIQRSGRGVDILREFTSQFTLHPEKATKLHFDVLRSGLCIPRRETNEGLKGLPQRSDSDDVGDVRRISDVSGGRRQAEEAVAVLEACLRQLMCLLGAKSARDSGLEGHVLTLALDLLCEFPARTLDILPSMWETFVKSSLRSLYTNWKLLRLLSELVPAVYASGVDRKPLGGEGKVLAAHTMFQMCISHTAFLDTLLSAHSGAAKDELVNLLHALCEVEPSCCQTNLTNVLTAAYTATLSLTDQRLLQMLEKFFKAKGSSFECPNLWGKAALEHRSVSDLLGPSLDRQVTVKSVLEQLDPATMRKSLLCFPVLRSQQMAGGAVVEARAMKSRPEAYDPRFLLQLFNQILSEDKLVPVRLFVERDCLSYLLVALSSHDLTTRLLAYKALNDFYRHADGSRCHERLELTFFLDLLNASRSKSGQKLSSVIALFFARVVKLFLYPADPVYMAVFRFLMARPELDLSSVPEFYQLFFSANQQLKSERQWILSLLGDGMRETSDYRMLQKHFIFKVIMSFYDSVLSDHTSRRLVLAVVENACRLKSVAVDLVKNHGLLLWLSALASTLRLSPEQTVGVCDVVHTLWFTLASGQVSSGTPASSGTLSQAKAQPRHTSTVAGKPLKRKTERGTSEGEREEGEGEESEDEASEDEEPMEEETGDSGLEAEPVSRDETAHKGRPSVPRATLLEMGLIVKSCLPYLRHLPACGVFKILQVMESLVSVEQSYLMKDKNITSKTASENPRLLRSCIFTLSERDSFLLAHAVCKSVGDVQLTKELEETLREKRFLSDFQTSGKGIRESAAGSKKSLTSAAALDTSVRDSDETVVTDTDKTVLDEDVEGLPNPDGSDVYAVSAMKDLLVRVLNVTRGFSGVQIRGKSEQRK</sequence>
<dbReference type="Pfam" id="PF16201">
    <property type="entry name" value="NopRA1"/>
    <property type="match status" value="1"/>
</dbReference>
<dbReference type="InterPro" id="IPR021714">
    <property type="entry name" value="URB1_N"/>
</dbReference>
<dbReference type="RefSeq" id="XP_005097584.1">
    <property type="nucleotide sequence ID" value="XM_005097527.3"/>
</dbReference>
<evidence type="ECO:0000313" key="4">
    <source>
        <dbReference type="Proteomes" id="UP000694888"/>
    </source>
</evidence>
<dbReference type="Pfam" id="PF11707">
    <property type="entry name" value="Npa1"/>
    <property type="match status" value="1"/>
</dbReference>
<keyword evidence="4" id="KW-1185">Reference proteome</keyword>
<feature type="compositionally biased region" description="Basic and acidic residues" evidence="1">
    <location>
        <begin position="990"/>
        <end position="1000"/>
    </location>
</feature>
<gene>
    <name evidence="5" type="primary">LOC101845848</name>
</gene>
<organism evidence="4 5">
    <name type="scientific">Aplysia californica</name>
    <name type="common">California sea hare</name>
    <dbReference type="NCBI Taxonomy" id="6500"/>
    <lineage>
        <taxon>Eukaryota</taxon>
        <taxon>Metazoa</taxon>
        <taxon>Spiralia</taxon>
        <taxon>Lophotrochozoa</taxon>
        <taxon>Mollusca</taxon>
        <taxon>Gastropoda</taxon>
        <taxon>Heterobranchia</taxon>
        <taxon>Euthyneura</taxon>
        <taxon>Tectipleura</taxon>
        <taxon>Aplysiida</taxon>
        <taxon>Aplysioidea</taxon>
        <taxon>Aplysiidae</taxon>
        <taxon>Aplysia</taxon>
    </lineage>
</organism>
<evidence type="ECO:0000259" key="3">
    <source>
        <dbReference type="Pfam" id="PF16201"/>
    </source>
</evidence>
<feature type="region of interest" description="Disordered" evidence="1">
    <location>
        <begin position="1"/>
        <end position="38"/>
    </location>
</feature>
<protein>
    <submittedName>
        <fullName evidence="5">Nucleolar pre-ribosomal-associated protein 1</fullName>
    </submittedName>
</protein>
<proteinExistence type="predicted"/>
<feature type="domain" description="URB1 N-terminal" evidence="2">
    <location>
        <begin position="91"/>
        <end position="421"/>
    </location>
</feature>
<dbReference type="PANTHER" id="PTHR13500:SF0">
    <property type="entry name" value="NUCLEOLAR PRE-RIBOSOMAL-ASSOCIATED PROTEIN 1"/>
    <property type="match status" value="1"/>
</dbReference>
<dbReference type="GeneID" id="101845848"/>
<feature type="region of interest" description="Disordered" evidence="1">
    <location>
        <begin position="1961"/>
        <end position="2049"/>
    </location>
</feature>
<dbReference type="SUPFAM" id="SSF48371">
    <property type="entry name" value="ARM repeat"/>
    <property type="match status" value="1"/>
</dbReference>
<evidence type="ECO:0000259" key="2">
    <source>
        <dbReference type="Pfam" id="PF11707"/>
    </source>
</evidence>
<dbReference type="Proteomes" id="UP000694888">
    <property type="component" value="Unplaced"/>
</dbReference>
<name>A0ABM0JN53_APLCA</name>
<accession>A0ABM0JN53</accession>
<evidence type="ECO:0000256" key="1">
    <source>
        <dbReference type="SAM" id="MobiDB-lite"/>
    </source>
</evidence>
<reference evidence="5" key="1">
    <citation type="submission" date="2025-08" db="UniProtKB">
        <authorList>
            <consortium name="RefSeq"/>
        </authorList>
    </citation>
    <scope>IDENTIFICATION</scope>
</reference>
<dbReference type="InterPro" id="IPR016024">
    <property type="entry name" value="ARM-type_fold"/>
</dbReference>
<feature type="region of interest" description="Disordered" evidence="1">
    <location>
        <begin position="990"/>
        <end position="1013"/>
    </location>
</feature>